<evidence type="ECO:0000313" key="3">
    <source>
        <dbReference type="Proteomes" id="UP000784294"/>
    </source>
</evidence>
<feature type="compositionally biased region" description="Basic and acidic residues" evidence="1">
    <location>
        <begin position="229"/>
        <end position="240"/>
    </location>
</feature>
<evidence type="ECO:0000256" key="1">
    <source>
        <dbReference type="SAM" id="MobiDB-lite"/>
    </source>
</evidence>
<feature type="compositionally biased region" description="Polar residues" evidence="1">
    <location>
        <begin position="163"/>
        <end position="177"/>
    </location>
</feature>
<organism evidence="2 3">
    <name type="scientific">Protopolystoma xenopodis</name>
    <dbReference type="NCBI Taxonomy" id="117903"/>
    <lineage>
        <taxon>Eukaryota</taxon>
        <taxon>Metazoa</taxon>
        <taxon>Spiralia</taxon>
        <taxon>Lophotrochozoa</taxon>
        <taxon>Platyhelminthes</taxon>
        <taxon>Monogenea</taxon>
        <taxon>Polyopisthocotylea</taxon>
        <taxon>Polystomatidea</taxon>
        <taxon>Polystomatidae</taxon>
        <taxon>Protopolystoma</taxon>
    </lineage>
</organism>
<dbReference type="Proteomes" id="UP000784294">
    <property type="component" value="Unassembled WGS sequence"/>
</dbReference>
<sequence>MQRFSALHLTVDLFTIATLEYTNAHSACITLGNTFNSTPEDSISQASYEKPRNSRANMRPRFDHNTRSPQSRPDYVDKQPQYFEDALRPPSSERSDSDQLRLDNNEILHCLQGKNNFPVHAQKVSTFEHPTFDVTSPVVESGLMPNISTSSTQAGETLEPTVLSHSSSIQGRPQNNDMRPAVLTSLFVPSSHSRSSSLSPPPRHFICSPMRPEPPAELGHCNSPATSDHGPKFKTDKPDTSPKGSPPPQDSPSSRSREGEQGSSSESWIIPSLSLLQYGQEHILEALRQQDQKLIDCLLASSARLNQMISEEQDRLKQVCLEEAVR</sequence>
<comment type="caution">
    <text evidence="2">The sequence shown here is derived from an EMBL/GenBank/DDBJ whole genome shotgun (WGS) entry which is preliminary data.</text>
</comment>
<protein>
    <submittedName>
        <fullName evidence="2">Uncharacterized protein</fullName>
    </submittedName>
</protein>
<name>A0A3S5A8C7_9PLAT</name>
<dbReference type="EMBL" id="CAAALY010032861">
    <property type="protein sequence ID" value="VEL17496.1"/>
    <property type="molecule type" value="Genomic_DNA"/>
</dbReference>
<gene>
    <name evidence="2" type="ORF">PXEA_LOCUS10936</name>
</gene>
<feature type="compositionally biased region" description="Basic and acidic residues" evidence="1">
    <location>
        <begin position="85"/>
        <end position="99"/>
    </location>
</feature>
<proteinExistence type="predicted"/>
<reference evidence="2" key="1">
    <citation type="submission" date="2018-11" db="EMBL/GenBank/DDBJ databases">
        <authorList>
            <consortium name="Pathogen Informatics"/>
        </authorList>
    </citation>
    <scope>NUCLEOTIDE SEQUENCE</scope>
</reference>
<evidence type="ECO:0000313" key="2">
    <source>
        <dbReference type="EMBL" id="VEL17496.1"/>
    </source>
</evidence>
<feature type="region of interest" description="Disordered" evidence="1">
    <location>
        <begin position="149"/>
        <end position="178"/>
    </location>
</feature>
<dbReference type="AlphaFoldDB" id="A0A3S5A8C7"/>
<keyword evidence="3" id="KW-1185">Reference proteome</keyword>
<feature type="region of interest" description="Disordered" evidence="1">
    <location>
        <begin position="39"/>
        <end position="99"/>
    </location>
</feature>
<feature type="region of interest" description="Disordered" evidence="1">
    <location>
        <begin position="190"/>
        <end position="266"/>
    </location>
</feature>
<accession>A0A3S5A8C7</accession>